<evidence type="ECO:0000313" key="3">
    <source>
        <dbReference type="Proteomes" id="UP000264002"/>
    </source>
</evidence>
<evidence type="ECO:0000313" key="2">
    <source>
        <dbReference type="EMBL" id="RFU94916.1"/>
    </source>
</evidence>
<feature type="transmembrane region" description="Helical" evidence="1">
    <location>
        <begin position="6"/>
        <end position="24"/>
    </location>
</feature>
<sequence>MYSAIVVSLLTHLLIYLTIISSILKKRSSVCLRSTCYAIPIPDDIVTFMTNKPLLPLIVIFIVLLMGCTSTGREEHVSALEAENALREVTKLASQTVDVNLFNEMALQDLLPKEAAHFSQMEGIPLFLDHLQQWQTQVQQAFRSVLVQTPLIVEENTKEVVWENPVAALKQGNQSATRELTKQRGEEIKAQVMKLLHEALQESDETWDLVLDRYGIWQKGTSLWGEAVLAEVTNNPFEHLSTLFLQTYFEELGKQEEILRTTPVPKGSGSFLELFW</sequence>
<organism evidence="2 3">
    <name type="scientific">Sphaerochaeta halotolerans</name>
    <dbReference type="NCBI Taxonomy" id="2293840"/>
    <lineage>
        <taxon>Bacteria</taxon>
        <taxon>Pseudomonadati</taxon>
        <taxon>Spirochaetota</taxon>
        <taxon>Spirochaetia</taxon>
        <taxon>Spirochaetales</taxon>
        <taxon>Sphaerochaetaceae</taxon>
        <taxon>Sphaerochaeta</taxon>
    </lineage>
</organism>
<gene>
    <name evidence="2" type="ORF">DYP60_06705</name>
</gene>
<dbReference type="Proteomes" id="UP000264002">
    <property type="component" value="Unassembled WGS sequence"/>
</dbReference>
<protein>
    <submittedName>
        <fullName evidence="2">Uncharacterized protein</fullName>
    </submittedName>
</protein>
<dbReference type="AlphaFoldDB" id="A0A372MHV0"/>
<dbReference type="EMBL" id="QUWK01000006">
    <property type="protein sequence ID" value="RFU94916.1"/>
    <property type="molecule type" value="Genomic_DNA"/>
</dbReference>
<keyword evidence="1" id="KW-1133">Transmembrane helix</keyword>
<accession>A0A372MHV0</accession>
<name>A0A372MHV0_9SPIR</name>
<reference evidence="2 3" key="2">
    <citation type="submission" date="2018-09" db="EMBL/GenBank/DDBJ databases">
        <title>Genome of Sphaerochaeta halotolerans strain 4-11.</title>
        <authorList>
            <person name="Nazina T.N."/>
            <person name="Sokolova D.S."/>
        </authorList>
    </citation>
    <scope>NUCLEOTIDE SEQUENCE [LARGE SCALE GENOMIC DNA]</scope>
    <source>
        <strain evidence="2 3">4-11</strain>
    </source>
</reference>
<evidence type="ECO:0000256" key="1">
    <source>
        <dbReference type="SAM" id="Phobius"/>
    </source>
</evidence>
<keyword evidence="1" id="KW-0472">Membrane</keyword>
<reference evidence="3" key="1">
    <citation type="submission" date="2018-08" db="EMBL/GenBank/DDBJ databases">
        <authorList>
            <person name="Grouzdev D.S."/>
            <person name="Krutkina M.S."/>
        </authorList>
    </citation>
    <scope>NUCLEOTIDE SEQUENCE [LARGE SCALE GENOMIC DNA]</scope>
    <source>
        <strain evidence="3">4-11</strain>
    </source>
</reference>
<comment type="caution">
    <text evidence="2">The sequence shown here is derived from an EMBL/GenBank/DDBJ whole genome shotgun (WGS) entry which is preliminary data.</text>
</comment>
<feature type="transmembrane region" description="Helical" evidence="1">
    <location>
        <begin position="54"/>
        <end position="72"/>
    </location>
</feature>
<keyword evidence="1" id="KW-0812">Transmembrane</keyword>
<keyword evidence="3" id="KW-1185">Reference proteome</keyword>
<proteinExistence type="predicted"/>